<organism evidence="2 3">
    <name type="scientific">Polyporus arcularius HHB13444</name>
    <dbReference type="NCBI Taxonomy" id="1314778"/>
    <lineage>
        <taxon>Eukaryota</taxon>
        <taxon>Fungi</taxon>
        <taxon>Dikarya</taxon>
        <taxon>Basidiomycota</taxon>
        <taxon>Agaricomycotina</taxon>
        <taxon>Agaricomycetes</taxon>
        <taxon>Polyporales</taxon>
        <taxon>Polyporaceae</taxon>
        <taxon>Polyporus</taxon>
    </lineage>
</organism>
<protein>
    <submittedName>
        <fullName evidence="2">NAD-P-binding protein</fullName>
    </submittedName>
</protein>
<keyword evidence="1" id="KW-0560">Oxidoreductase</keyword>
<dbReference type="InterPro" id="IPR002347">
    <property type="entry name" value="SDR_fam"/>
</dbReference>
<dbReference type="InterPro" id="IPR036291">
    <property type="entry name" value="NAD(P)-bd_dom_sf"/>
</dbReference>
<sequence length="330" mass="36154">MGLFSTTKDPKFDPERDLPDLTGKVILVTGGNSGIGFATVQHLARKGAKVYLTARNEERAKAAIERLKAESLEPGNGTVEWLELNLSDPRKARESAELFLKKEARLDVLVNNAGVMSDTSQKNSDGVIEPMAVNFLSTFVFTRTLLPLLTQTAKEPDSDVRVVFLSTQTLSLLKGKGPRFRNLDDLNEPFSGMMAYVHRYAKSKLAMTLVAKQFQRKFDADGIPVTVLCLHPGTVYSEGLAKDPNLQMPVIGTVAKFLIKKTFATPTEGAYCSVFAAASPTVKAEREKYKGAFLMPPGKLSEPPAPEVESTELAEEAWNTAETLLKEWGV</sequence>
<keyword evidence="3" id="KW-1185">Reference proteome</keyword>
<dbReference type="STRING" id="1314778.A0A5C3PNQ7"/>
<dbReference type="PRINTS" id="PR00081">
    <property type="entry name" value="GDHRDH"/>
</dbReference>
<accession>A0A5C3PNQ7</accession>
<proteinExistence type="predicted"/>
<dbReference type="Proteomes" id="UP000308197">
    <property type="component" value="Unassembled WGS sequence"/>
</dbReference>
<dbReference type="PANTHER" id="PTHR43157:SF31">
    <property type="entry name" value="PHOSPHATIDYLINOSITOL-GLYCAN BIOSYNTHESIS CLASS F PROTEIN"/>
    <property type="match status" value="1"/>
</dbReference>
<dbReference type="SUPFAM" id="SSF51735">
    <property type="entry name" value="NAD(P)-binding Rossmann-fold domains"/>
    <property type="match status" value="1"/>
</dbReference>
<dbReference type="Gene3D" id="3.40.50.720">
    <property type="entry name" value="NAD(P)-binding Rossmann-like Domain"/>
    <property type="match status" value="1"/>
</dbReference>
<dbReference type="Pfam" id="PF00106">
    <property type="entry name" value="adh_short"/>
    <property type="match status" value="1"/>
</dbReference>
<dbReference type="AlphaFoldDB" id="A0A5C3PNQ7"/>
<reference evidence="2 3" key="1">
    <citation type="journal article" date="2019" name="Nat. Ecol. Evol.">
        <title>Megaphylogeny resolves global patterns of mushroom evolution.</title>
        <authorList>
            <person name="Varga T."/>
            <person name="Krizsan K."/>
            <person name="Foldi C."/>
            <person name="Dima B."/>
            <person name="Sanchez-Garcia M."/>
            <person name="Sanchez-Ramirez S."/>
            <person name="Szollosi G.J."/>
            <person name="Szarkandi J.G."/>
            <person name="Papp V."/>
            <person name="Albert L."/>
            <person name="Andreopoulos W."/>
            <person name="Angelini C."/>
            <person name="Antonin V."/>
            <person name="Barry K.W."/>
            <person name="Bougher N.L."/>
            <person name="Buchanan P."/>
            <person name="Buyck B."/>
            <person name="Bense V."/>
            <person name="Catcheside P."/>
            <person name="Chovatia M."/>
            <person name="Cooper J."/>
            <person name="Damon W."/>
            <person name="Desjardin D."/>
            <person name="Finy P."/>
            <person name="Geml J."/>
            <person name="Haridas S."/>
            <person name="Hughes K."/>
            <person name="Justo A."/>
            <person name="Karasinski D."/>
            <person name="Kautmanova I."/>
            <person name="Kiss B."/>
            <person name="Kocsube S."/>
            <person name="Kotiranta H."/>
            <person name="LaButti K.M."/>
            <person name="Lechner B.E."/>
            <person name="Liimatainen K."/>
            <person name="Lipzen A."/>
            <person name="Lukacs Z."/>
            <person name="Mihaltcheva S."/>
            <person name="Morgado L.N."/>
            <person name="Niskanen T."/>
            <person name="Noordeloos M.E."/>
            <person name="Ohm R.A."/>
            <person name="Ortiz-Santana B."/>
            <person name="Ovrebo C."/>
            <person name="Racz N."/>
            <person name="Riley R."/>
            <person name="Savchenko A."/>
            <person name="Shiryaev A."/>
            <person name="Soop K."/>
            <person name="Spirin V."/>
            <person name="Szebenyi C."/>
            <person name="Tomsovsky M."/>
            <person name="Tulloss R.E."/>
            <person name="Uehling J."/>
            <person name="Grigoriev I.V."/>
            <person name="Vagvolgyi C."/>
            <person name="Papp T."/>
            <person name="Martin F.M."/>
            <person name="Miettinen O."/>
            <person name="Hibbett D.S."/>
            <person name="Nagy L.G."/>
        </authorList>
    </citation>
    <scope>NUCLEOTIDE SEQUENCE [LARGE SCALE GENOMIC DNA]</scope>
    <source>
        <strain evidence="2 3">HHB13444</strain>
    </source>
</reference>
<dbReference type="PANTHER" id="PTHR43157">
    <property type="entry name" value="PHOSPHATIDYLINOSITOL-GLYCAN BIOSYNTHESIS CLASS F PROTEIN-RELATED"/>
    <property type="match status" value="1"/>
</dbReference>
<evidence type="ECO:0000313" key="3">
    <source>
        <dbReference type="Proteomes" id="UP000308197"/>
    </source>
</evidence>
<name>A0A5C3PNQ7_9APHY</name>
<evidence type="ECO:0000256" key="1">
    <source>
        <dbReference type="ARBA" id="ARBA00023002"/>
    </source>
</evidence>
<dbReference type="GO" id="GO:0016491">
    <property type="term" value="F:oxidoreductase activity"/>
    <property type="evidence" value="ECO:0007669"/>
    <property type="project" value="UniProtKB-KW"/>
</dbReference>
<gene>
    <name evidence="2" type="ORF">K466DRAFT_597380</name>
</gene>
<evidence type="ECO:0000313" key="2">
    <source>
        <dbReference type="EMBL" id="TFK89900.1"/>
    </source>
</evidence>
<dbReference type="InParanoid" id="A0A5C3PNQ7"/>
<dbReference type="EMBL" id="ML211061">
    <property type="protein sequence ID" value="TFK89900.1"/>
    <property type="molecule type" value="Genomic_DNA"/>
</dbReference>